<accession>A0A6A2ZCK9</accession>
<feature type="domain" description="S-locus glycoprotein" evidence="3">
    <location>
        <begin position="22"/>
        <end position="136"/>
    </location>
</feature>
<evidence type="ECO:0000313" key="5">
    <source>
        <dbReference type="Proteomes" id="UP000436088"/>
    </source>
</evidence>
<dbReference type="GO" id="GO:0048544">
    <property type="term" value="P:recognition of pollen"/>
    <property type="evidence" value="ECO:0007669"/>
    <property type="project" value="InterPro"/>
</dbReference>
<name>A0A6A2ZCK9_HIBSY</name>
<proteinExistence type="predicted"/>
<dbReference type="Proteomes" id="UP000436088">
    <property type="component" value="Unassembled WGS sequence"/>
</dbReference>
<dbReference type="InterPro" id="IPR000858">
    <property type="entry name" value="S_locus_glycoprot_dom"/>
</dbReference>
<dbReference type="PANTHER" id="PTHR32444">
    <property type="entry name" value="BULB-TYPE LECTIN DOMAIN-CONTAINING PROTEIN"/>
    <property type="match status" value="1"/>
</dbReference>
<keyword evidence="5" id="KW-1185">Reference proteome</keyword>
<gene>
    <name evidence="4" type="ORF">F3Y22_tig00110933pilonHSYRG00348</name>
</gene>
<keyword evidence="2" id="KW-1015">Disulfide bond</keyword>
<dbReference type="EMBL" id="VEPZ02001168">
    <property type="protein sequence ID" value="KAE8689724.1"/>
    <property type="molecule type" value="Genomic_DNA"/>
</dbReference>
<protein>
    <recommendedName>
        <fullName evidence="3">S-locus glycoprotein domain-containing protein</fullName>
    </recommendedName>
</protein>
<comment type="caution">
    <text evidence="4">The sequence shown here is derived from an EMBL/GenBank/DDBJ whole genome shotgun (WGS) entry which is preliminary data.</text>
</comment>
<dbReference type="PANTHER" id="PTHR32444:SF242">
    <property type="entry name" value="G-TYPE LECTIN S-RECEPTOR-LIKE SERINE_THREONINE-PROTEIN KINASE RKS1"/>
    <property type="match status" value="1"/>
</dbReference>
<dbReference type="AlphaFoldDB" id="A0A6A2ZCK9"/>
<keyword evidence="1" id="KW-0732">Signal</keyword>
<organism evidence="4 5">
    <name type="scientific">Hibiscus syriacus</name>
    <name type="common">Rose of Sharon</name>
    <dbReference type="NCBI Taxonomy" id="106335"/>
    <lineage>
        <taxon>Eukaryota</taxon>
        <taxon>Viridiplantae</taxon>
        <taxon>Streptophyta</taxon>
        <taxon>Embryophyta</taxon>
        <taxon>Tracheophyta</taxon>
        <taxon>Spermatophyta</taxon>
        <taxon>Magnoliopsida</taxon>
        <taxon>eudicotyledons</taxon>
        <taxon>Gunneridae</taxon>
        <taxon>Pentapetalae</taxon>
        <taxon>rosids</taxon>
        <taxon>malvids</taxon>
        <taxon>Malvales</taxon>
        <taxon>Malvaceae</taxon>
        <taxon>Malvoideae</taxon>
        <taxon>Hibiscus</taxon>
    </lineage>
</organism>
<sequence length="182" mass="21096">MGVDPSGGVQQIVIWNHVKRWWRSGQWNRQLFTGVPFLRNNASTIGGFGISQPDETGTMYITYKASTPEKFPFQIGWEGREKQSRWNASKKQWDYLQSEPDPANDCEIYNFCGNYSTCDRRLPDDRRCICLEGFRPWYQAQWDARNWSGGCVRKTELQCPRTNGTSVVKAKPDILEKIKCTK</sequence>
<reference evidence="4" key="1">
    <citation type="submission" date="2019-09" db="EMBL/GenBank/DDBJ databases">
        <title>Draft genome information of white flower Hibiscus syriacus.</title>
        <authorList>
            <person name="Kim Y.-M."/>
        </authorList>
    </citation>
    <scope>NUCLEOTIDE SEQUENCE [LARGE SCALE GENOMIC DNA]</scope>
    <source>
        <strain evidence="4">YM2019G1</strain>
    </source>
</reference>
<evidence type="ECO:0000313" key="4">
    <source>
        <dbReference type="EMBL" id="KAE8689724.1"/>
    </source>
</evidence>
<evidence type="ECO:0000256" key="1">
    <source>
        <dbReference type="ARBA" id="ARBA00022729"/>
    </source>
</evidence>
<evidence type="ECO:0000256" key="2">
    <source>
        <dbReference type="ARBA" id="ARBA00023157"/>
    </source>
</evidence>
<dbReference type="Pfam" id="PF00954">
    <property type="entry name" value="S_locus_glycop"/>
    <property type="match status" value="1"/>
</dbReference>
<evidence type="ECO:0000259" key="3">
    <source>
        <dbReference type="Pfam" id="PF00954"/>
    </source>
</evidence>